<comment type="caution">
    <text evidence="2">The sequence shown here is derived from an EMBL/GenBank/DDBJ whole genome shotgun (WGS) entry which is preliminary data.</text>
</comment>
<sequence>MSLARKEYFMAEIDTCPFCHVGVPVGLQCSCTGAKSARQNHGRPDHLPPVSVTSDEEPVEDFEREER</sequence>
<feature type="region of interest" description="Disordered" evidence="1">
    <location>
        <begin position="35"/>
        <end position="67"/>
    </location>
</feature>
<dbReference type="Proteomes" id="UP000177626">
    <property type="component" value="Unassembled WGS sequence"/>
</dbReference>
<gene>
    <name evidence="2" type="ORF">A2406_02910</name>
</gene>
<accession>A0A1G2C181</accession>
<dbReference type="AlphaFoldDB" id="A0A1G2C181"/>
<dbReference type="EMBL" id="MHKQ01000009">
    <property type="protein sequence ID" value="OGY94340.1"/>
    <property type="molecule type" value="Genomic_DNA"/>
</dbReference>
<evidence type="ECO:0000256" key="1">
    <source>
        <dbReference type="SAM" id="MobiDB-lite"/>
    </source>
</evidence>
<name>A0A1G2C181_9BACT</name>
<proteinExistence type="predicted"/>
<organism evidence="2 3">
    <name type="scientific">Candidatus Komeilibacteria bacterium RIFOXYC1_FULL_37_11</name>
    <dbReference type="NCBI Taxonomy" id="1798555"/>
    <lineage>
        <taxon>Bacteria</taxon>
        <taxon>Candidatus Komeiliibacteriota</taxon>
    </lineage>
</organism>
<reference evidence="2 3" key="1">
    <citation type="journal article" date="2016" name="Nat. Commun.">
        <title>Thousands of microbial genomes shed light on interconnected biogeochemical processes in an aquifer system.</title>
        <authorList>
            <person name="Anantharaman K."/>
            <person name="Brown C.T."/>
            <person name="Hug L.A."/>
            <person name="Sharon I."/>
            <person name="Castelle C.J."/>
            <person name="Probst A.J."/>
            <person name="Thomas B.C."/>
            <person name="Singh A."/>
            <person name="Wilkins M.J."/>
            <person name="Karaoz U."/>
            <person name="Brodie E.L."/>
            <person name="Williams K.H."/>
            <person name="Hubbard S.S."/>
            <person name="Banfield J.F."/>
        </authorList>
    </citation>
    <scope>NUCLEOTIDE SEQUENCE [LARGE SCALE GENOMIC DNA]</scope>
</reference>
<evidence type="ECO:0000313" key="3">
    <source>
        <dbReference type="Proteomes" id="UP000177626"/>
    </source>
</evidence>
<feature type="compositionally biased region" description="Acidic residues" evidence="1">
    <location>
        <begin position="54"/>
        <end position="67"/>
    </location>
</feature>
<protein>
    <submittedName>
        <fullName evidence="2">Uncharacterized protein</fullName>
    </submittedName>
</protein>
<evidence type="ECO:0000313" key="2">
    <source>
        <dbReference type="EMBL" id="OGY94340.1"/>
    </source>
</evidence>